<feature type="compositionally biased region" description="Low complexity" evidence="1">
    <location>
        <begin position="57"/>
        <end position="73"/>
    </location>
</feature>
<dbReference type="RefSeq" id="WP_179699768.1">
    <property type="nucleotide sequence ID" value="NZ_BAAAHA010000004.1"/>
</dbReference>
<evidence type="ECO:0000313" key="2">
    <source>
        <dbReference type="EMBL" id="NYK08682.1"/>
    </source>
</evidence>
<organism evidence="2 3">
    <name type="scientific">Leifsonia naganoensis</name>
    <dbReference type="NCBI Taxonomy" id="150025"/>
    <lineage>
        <taxon>Bacteria</taxon>
        <taxon>Bacillati</taxon>
        <taxon>Actinomycetota</taxon>
        <taxon>Actinomycetes</taxon>
        <taxon>Micrococcales</taxon>
        <taxon>Microbacteriaceae</taxon>
        <taxon>Leifsonia</taxon>
    </lineage>
</organism>
<dbReference type="AlphaFoldDB" id="A0A853DHP8"/>
<protein>
    <recommendedName>
        <fullName evidence="4">3-hydroxyacyl-CoA dehydrogenase</fullName>
    </recommendedName>
</protein>
<proteinExistence type="predicted"/>
<feature type="region of interest" description="Disordered" evidence="1">
    <location>
        <begin position="1"/>
        <end position="88"/>
    </location>
</feature>
<dbReference type="InterPro" id="IPR045596">
    <property type="entry name" value="DUF6459"/>
</dbReference>
<evidence type="ECO:0000256" key="1">
    <source>
        <dbReference type="SAM" id="MobiDB-lite"/>
    </source>
</evidence>
<accession>A0A853DHP8</accession>
<keyword evidence="3" id="KW-1185">Reference proteome</keyword>
<dbReference type="Pfam" id="PF20060">
    <property type="entry name" value="DUF6459"/>
    <property type="match status" value="1"/>
</dbReference>
<feature type="compositionally biased region" description="Basic and acidic residues" evidence="1">
    <location>
        <begin position="30"/>
        <end position="43"/>
    </location>
</feature>
<reference evidence="2 3" key="1">
    <citation type="submission" date="2020-07" db="EMBL/GenBank/DDBJ databases">
        <title>Sequencing the genomes of 1000 actinobacteria strains.</title>
        <authorList>
            <person name="Klenk H.-P."/>
        </authorList>
    </citation>
    <scope>NUCLEOTIDE SEQUENCE [LARGE SCALE GENOMIC DNA]</scope>
    <source>
        <strain evidence="2 3">DSM 15166</strain>
    </source>
</reference>
<gene>
    <name evidence="2" type="ORF">HNR14_000563</name>
</gene>
<name>A0A853DHP8_9MICO</name>
<evidence type="ECO:0000313" key="3">
    <source>
        <dbReference type="Proteomes" id="UP000521075"/>
    </source>
</evidence>
<dbReference type="Proteomes" id="UP000521075">
    <property type="component" value="Unassembled WGS sequence"/>
</dbReference>
<dbReference type="EMBL" id="JACCHJ010000001">
    <property type="protein sequence ID" value="NYK08682.1"/>
    <property type="molecule type" value="Genomic_DNA"/>
</dbReference>
<comment type="caution">
    <text evidence="2">The sequence shown here is derived from an EMBL/GenBank/DDBJ whole genome shotgun (WGS) entry which is preliminary data.</text>
</comment>
<sequence>MSTRATTIERLAPRGRTTATDTTTPAWQGRRGDLHDALPEAARRSFAAHPVNHSPRARTNGADTDAATTRTPAEPSPAATSNAAETDADQAQMRLDQARLDQDPTLLCANLALCVVEILAGARALDQIGRWVTDSVFVHLLRRTVIAARSRAVSAQEAMRPRFSIGTPRLTHPAEGVVEAVVMVHQVSRSRVIALRLERHRARWRATAISVL</sequence>
<evidence type="ECO:0008006" key="4">
    <source>
        <dbReference type="Google" id="ProtNLM"/>
    </source>
</evidence>